<dbReference type="EMBL" id="VSSQ01000469">
    <property type="protein sequence ID" value="MPL95492.1"/>
    <property type="molecule type" value="Genomic_DNA"/>
</dbReference>
<dbReference type="AlphaFoldDB" id="A0A644VYC9"/>
<organism evidence="1">
    <name type="scientific">bioreactor metagenome</name>
    <dbReference type="NCBI Taxonomy" id="1076179"/>
    <lineage>
        <taxon>unclassified sequences</taxon>
        <taxon>metagenomes</taxon>
        <taxon>ecological metagenomes</taxon>
    </lineage>
</organism>
<accession>A0A644VYC9</accession>
<gene>
    <name evidence="1" type="ORF">SDC9_41663</name>
</gene>
<comment type="caution">
    <text evidence="1">The sequence shown here is derived from an EMBL/GenBank/DDBJ whole genome shotgun (WGS) entry which is preliminary data.</text>
</comment>
<proteinExistence type="predicted"/>
<evidence type="ECO:0000313" key="1">
    <source>
        <dbReference type="EMBL" id="MPL95492.1"/>
    </source>
</evidence>
<name>A0A644VYC9_9ZZZZ</name>
<reference evidence="1" key="1">
    <citation type="submission" date="2019-08" db="EMBL/GenBank/DDBJ databases">
        <authorList>
            <person name="Kucharzyk K."/>
            <person name="Murdoch R.W."/>
            <person name="Higgins S."/>
            <person name="Loffler F."/>
        </authorList>
    </citation>
    <scope>NUCLEOTIDE SEQUENCE</scope>
</reference>
<sequence>MKKTFALTTALVSALVSGLLAAPLTAAASENPHGLIDDTMGIAPAEATQTPANMTITAPDPGTSTGDSLDQYGLADIKTGAARTIESSPGADTIPADRRLARDAGIADNKSETGTPGAVVTADGAAIGQIQRVVPGRTTDTVVIRVSDTLDTPVSMFKVAVPKGAGMDGEVRLGWTLSDLLDHLEAQV</sequence>
<protein>
    <submittedName>
        <fullName evidence="1">Uncharacterized protein</fullName>
    </submittedName>
</protein>